<dbReference type="AlphaFoldDB" id="X1JZE0"/>
<dbReference type="EMBL" id="BARV01000577">
    <property type="protein sequence ID" value="GAI00117.1"/>
    <property type="molecule type" value="Genomic_DNA"/>
</dbReference>
<feature type="non-terminal residue" evidence="1">
    <location>
        <position position="40"/>
    </location>
</feature>
<gene>
    <name evidence="1" type="ORF">S06H3_02083</name>
</gene>
<name>X1JZE0_9ZZZZ</name>
<proteinExistence type="predicted"/>
<accession>X1JZE0</accession>
<protein>
    <submittedName>
        <fullName evidence="1">Uncharacterized protein</fullName>
    </submittedName>
</protein>
<organism evidence="1">
    <name type="scientific">marine sediment metagenome</name>
    <dbReference type="NCBI Taxonomy" id="412755"/>
    <lineage>
        <taxon>unclassified sequences</taxon>
        <taxon>metagenomes</taxon>
        <taxon>ecological metagenomes</taxon>
    </lineage>
</organism>
<sequence length="40" mass="4505">MILTVSRINSKKNLNIIPEIVEKVDGGCKFVLMGRTDERS</sequence>
<evidence type="ECO:0000313" key="1">
    <source>
        <dbReference type="EMBL" id="GAI00117.1"/>
    </source>
</evidence>
<reference evidence="1" key="1">
    <citation type="journal article" date="2014" name="Front. Microbiol.">
        <title>High frequency of phylogenetically diverse reductive dehalogenase-homologous genes in deep subseafloor sedimentary metagenomes.</title>
        <authorList>
            <person name="Kawai M."/>
            <person name="Futagami T."/>
            <person name="Toyoda A."/>
            <person name="Takaki Y."/>
            <person name="Nishi S."/>
            <person name="Hori S."/>
            <person name="Arai W."/>
            <person name="Tsubouchi T."/>
            <person name="Morono Y."/>
            <person name="Uchiyama I."/>
            <person name="Ito T."/>
            <person name="Fujiyama A."/>
            <person name="Inagaki F."/>
            <person name="Takami H."/>
        </authorList>
    </citation>
    <scope>NUCLEOTIDE SEQUENCE</scope>
    <source>
        <strain evidence="1">Expedition CK06-06</strain>
    </source>
</reference>
<comment type="caution">
    <text evidence="1">The sequence shown here is derived from an EMBL/GenBank/DDBJ whole genome shotgun (WGS) entry which is preliminary data.</text>
</comment>